<reference evidence="2 3" key="1">
    <citation type="submission" date="2019-12" db="EMBL/GenBank/DDBJ databases">
        <authorList>
            <person name="Floudas D."/>
            <person name="Bentzer J."/>
            <person name="Ahren D."/>
            <person name="Johansson T."/>
            <person name="Persson P."/>
            <person name="Tunlid A."/>
        </authorList>
    </citation>
    <scope>NUCLEOTIDE SEQUENCE [LARGE SCALE GENOMIC DNA]</scope>
    <source>
        <strain evidence="2 3">CBS 102.39</strain>
    </source>
</reference>
<organism evidence="2 3">
    <name type="scientific">Agrocybe pediades</name>
    <dbReference type="NCBI Taxonomy" id="84607"/>
    <lineage>
        <taxon>Eukaryota</taxon>
        <taxon>Fungi</taxon>
        <taxon>Dikarya</taxon>
        <taxon>Basidiomycota</taxon>
        <taxon>Agaricomycotina</taxon>
        <taxon>Agaricomycetes</taxon>
        <taxon>Agaricomycetidae</taxon>
        <taxon>Agaricales</taxon>
        <taxon>Agaricineae</taxon>
        <taxon>Strophariaceae</taxon>
        <taxon>Agrocybe</taxon>
    </lineage>
</organism>
<proteinExistence type="predicted"/>
<gene>
    <name evidence="2" type="ORF">D9613_007538</name>
</gene>
<evidence type="ECO:0000313" key="2">
    <source>
        <dbReference type="EMBL" id="KAF4613876.1"/>
    </source>
</evidence>
<keyword evidence="3" id="KW-1185">Reference proteome</keyword>
<dbReference type="Proteomes" id="UP000521872">
    <property type="component" value="Unassembled WGS sequence"/>
</dbReference>
<protein>
    <submittedName>
        <fullName evidence="2">Uncharacterized protein</fullName>
    </submittedName>
</protein>
<feature type="region of interest" description="Disordered" evidence="1">
    <location>
        <begin position="1"/>
        <end position="43"/>
    </location>
</feature>
<accession>A0A8H4QMY8</accession>
<name>A0A8H4QMY8_9AGAR</name>
<comment type="caution">
    <text evidence="2">The sequence shown here is derived from an EMBL/GenBank/DDBJ whole genome shotgun (WGS) entry which is preliminary data.</text>
</comment>
<dbReference type="EMBL" id="JAACJL010000045">
    <property type="protein sequence ID" value="KAF4613876.1"/>
    <property type="molecule type" value="Genomic_DNA"/>
</dbReference>
<evidence type="ECO:0000313" key="3">
    <source>
        <dbReference type="Proteomes" id="UP000521872"/>
    </source>
</evidence>
<feature type="compositionally biased region" description="Low complexity" evidence="1">
    <location>
        <begin position="1"/>
        <end position="13"/>
    </location>
</feature>
<sequence length="149" mass="16052">MSAYASKGSYASSDNGVKQRVNHSGPPPQIPYPNNAGGAPPPPGFGMHGYGAGYAHGPNYQGGGGGYAMTRVPPQTSNTFRKHIIDYFTNQKVQVNVVGQGWLVGFVVAVVNIAKTITGSRVKVRYVTVNAEEEEDYFYDDPSHIQPYN</sequence>
<evidence type="ECO:0000256" key="1">
    <source>
        <dbReference type="SAM" id="MobiDB-lite"/>
    </source>
</evidence>
<dbReference type="AlphaFoldDB" id="A0A8H4QMY8"/>